<proteinExistence type="predicted"/>
<accession>A0AAX4KZR0</accession>
<organism evidence="1 2">
    <name type="scientific">Sulfolobus tengchongensis</name>
    <dbReference type="NCBI Taxonomy" id="207809"/>
    <lineage>
        <taxon>Archaea</taxon>
        <taxon>Thermoproteota</taxon>
        <taxon>Thermoprotei</taxon>
        <taxon>Sulfolobales</taxon>
        <taxon>Sulfolobaceae</taxon>
        <taxon>Sulfolobus</taxon>
    </lineage>
</organism>
<dbReference type="EMBL" id="CP146016">
    <property type="protein sequence ID" value="WWQ60286.1"/>
    <property type="molecule type" value="Genomic_DNA"/>
</dbReference>
<dbReference type="GeneID" id="89337644"/>
<evidence type="ECO:0008006" key="3">
    <source>
        <dbReference type="Google" id="ProtNLM"/>
    </source>
</evidence>
<dbReference type="Proteomes" id="UP001432202">
    <property type="component" value="Chromosome"/>
</dbReference>
<evidence type="ECO:0000313" key="1">
    <source>
        <dbReference type="EMBL" id="WWQ60286.1"/>
    </source>
</evidence>
<sequence length="72" mass="8554">MSEELKRKIIEILSKGDKTSIQIREELIQLGEEINLIEFRKALADLVREGVLEKYPVYEEKKFYFRVKGKSH</sequence>
<evidence type="ECO:0000313" key="2">
    <source>
        <dbReference type="Proteomes" id="UP001432202"/>
    </source>
</evidence>
<gene>
    <name evidence="1" type="ORF">V6M85_12705</name>
</gene>
<dbReference type="AlphaFoldDB" id="A0AAX4KZR0"/>
<keyword evidence="2" id="KW-1185">Reference proteome</keyword>
<name>A0AAX4KZR0_9CREN</name>
<protein>
    <recommendedName>
        <fullName evidence="3">ArsR family transcriptional regulator</fullName>
    </recommendedName>
</protein>
<reference evidence="1 2" key="1">
    <citation type="submission" date="2024-02" db="EMBL/GenBank/DDBJ databases">
        <title>STSV induces naive adaptation in Sulfolobus.</title>
        <authorList>
            <person name="Xiang X."/>
            <person name="Song M."/>
        </authorList>
    </citation>
    <scope>NUCLEOTIDE SEQUENCE [LARGE SCALE GENOMIC DNA]</scope>
    <source>
        <strain evidence="1 2">RT2</strain>
    </source>
</reference>
<dbReference type="RefSeq" id="WP_338600813.1">
    <property type="nucleotide sequence ID" value="NZ_CP146016.1"/>
</dbReference>